<proteinExistence type="predicted"/>
<name>A0A381V2I2_9ZZZZ</name>
<dbReference type="AlphaFoldDB" id="A0A381V2I2"/>
<evidence type="ECO:0000256" key="1">
    <source>
        <dbReference type="SAM" id="Phobius"/>
    </source>
</evidence>
<keyword evidence="1" id="KW-0472">Membrane</keyword>
<feature type="transmembrane region" description="Helical" evidence="1">
    <location>
        <begin position="45"/>
        <end position="68"/>
    </location>
</feature>
<sequence length="86" mass="9113">MYIDFLNESPLWYWYHSGGVIAGLVVTVILGAIVFGQSNWKTGGILLKTILGAAFFSVMPLGLARLGFSMAIGNAELVGYLSVGGT</sequence>
<organism evidence="2">
    <name type="scientific">marine metagenome</name>
    <dbReference type="NCBI Taxonomy" id="408172"/>
    <lineage>
        <taxon>unclassified sequences</taxon>
        <taxon>metagenomes</taxon>
        <taxon>ecological metagenomes</taxon>
    </lineage>
</organism>
<keyword evidence="1" id="KW-0812">Transmembrane</keyword>
<evidence type="ECO:0000313" key="2">
    <source>
        <dbReference type="EMBL" id="SVA34589.1"/>
    </source>
</evidence>
<dbReference type="EMBL" id="UINC01007686">
    <property type="protein sequence ID" value="SVA34589.1"/>
    <property type="molecule type" value="Genomic_DNA"/>
</dbReference>
<feature type="non-terminal residue" evidence="2">
    <location>
        <position position="86"/>
    </location>
</feature>
<feature type="transmembrane region" description="Helical" evidence="1">
    <location>
        <begin position="12"/>
        <end position="33"/>
    </location>
</feature>
<gene>
    <name evidence="2" type="ORF">METZ01_LOCUS87443</name>
</gene>
<keyword evidence="1" id="KW-1133">Transmembrane helix</keyword>
<reference evidence="2" key="1">
    <citation type="submission" date="2018-05" db="EMBL/GenBank/DDBJ databases">
        <authorList>
            <person name="Lanie J.A."/>
            <person name="Ng W.-L."/>
            <person name="Kazmierczak K.M."/>
            <person name="Andrzejewski T.M."/>
            <person name="Davidsen T.M."/>
            <person name="Wayne K.J."/>
            <person name="Tettelin H."/>
            <person name="Glass J.I."/>
            <person name="Rusch D."/>
            <person name="Podicherti R."/>
            <person name="Tsui H.-C.T."/>
            <person name="Winkler M.E."/>
        </authorList>
    </citation>
    <scope>NUCLEOTIDE SEQUENCE</scope>
</reference>
<protein>
    <submittedName>
        <fullName evidence="2">Uncharacterized protein</fullName>
    </submittedName>
</protein>
<accession>A0A381V2I2</accession>